<evidence type="ECO:0000259" key="2">
    <source>
        <dbReference type="PROSITE" id="PS50106"/>
    </source>
</evidence>
<evidence type="ECO:0000256" key="1">
    <source>
        <dbReference type="SAM" id="Coils"/>
    </source>
</evidence>
<evidence type="ECO:0000313" key="4">
    <source>
        <dbReference type="Proteomes" id="UP000053660"/>
    </source>
</evidence>
<organism evidence="3 4">
    <name type="scientific">Oesophagostomum dentatum</name>
    <name type="common">Nodular worm</name>
    <dbReference type="NCBI Taxonomy" id="61180"/>
    <lineage>
        <taxon>Eukaryota</taxon>
        <taxon>Metazoa</taxon>
        <taxon>Ecdysozoa</taxon>
        <taxon>Nematoda</taxon>
        <taxon>Chromadorea</taxon>
        <taxon>Rhabditida</taxon>
        <taxon>Rhabditina</taxon>
        <taxon>Rhabditomorpha</taxon>
        <taxon>Strongyloidea</taxon>
        <taxon>Strongylidae</taxon>
        <taxon>Oesophagostomum</taxon>
    </lineage>
</organism>
<evidence type="ECO:0000313" key="3">
    <source>
        <dbReference type="EMBL" id="KHJ97623.1"/>
    </source>
</evidence>
<keyword evidence="4" id="KW-1185">Reference proteome</keyword>
<feature type="domain" description="PDZ" evidence="2">
    <location>
        <begin position="66"/>
        <end position="145"/>
    </location>
</feature>
<dbReference type="AlphaFoldDB" id="A0A0B1TJD1"/>
<dbReference type="OrthoDB" id="5857279at2759"/>
<name>A0A0B1TJD1_OESDE</name>
<dbReference type="Gene3D" id="1.20.900.10">
    <property type="entry name" value="Dbl homology (DH) domain"/>
    <property type="match status" value="1"/>
</dbReference>
<keyword evidence="1" id="KW-0175">Coiled coil</keyword>
<dbReference type="Proteomes" id="UP000053660">
    <property type="component" value="Unassembled WGS sequence"/>
</dbReference>
<protein>
    <recommendedName>
        <fullName evidence="2">PDZ domain-containing protein</fullName>
    </recommendedName>
</protein>
<accession>A0A0B1TJD1</accession>
<dbReference type="InterPro" id="IPR001478">
    <property type="entry name" value="PDZ"/>
</dbReference>
<dbReference type="InterPro" id="IPR035899">
    <property type="entry name" value="DBL_dom_sf"/>
</dbReference>
<dbReference type="PROSITE" id="PS50106">
    <property type="entry name" value="PDZ"/>
    <property type="match status" value="1"/>
</dbReference>
<dbReference type="EMBL" id="KN549422">
    <property type="protein sequence ID" value="KHJ97623.1"/>
    <property type="molecule type" value="Genomic_DNA"/>
</dbReference>
<reference evidence="3 4" key="1">
    <citation type="submission" date="2014-03" db="EMBL/GenBank/DDBJ databases">
        <title>Draft genome of the hookworm Oesophagostomum dentatum.</title>
        <authorList>
            <person name="Mitreva M."/>
        </authorList>
    </citation>
    <scope>NUCLEOTIDE SEQUENCE [LARGE SCALE GENOMIC DNA]</scope>
    <source>
        <strain evidence="3 4">OD-Hann</strain>
    </source>
</reference>
<feature type="coiled-coil region" evidence="1">
    <location>
        <begin position="198"/>
        <end position="229"/>
    </location>
</feature>
<dbReference type="SUPFAM" id="SSF48065">
    <property type="entry name" value="DBL homology domain (DH-domain)"/>
    <property type="match status" value="1"/>
</dbReference>
<dbReference type="InterPro" id="IPR036034">
    <property type="entry name" value="PDZ_sf"/>
</dbReference>
<gene>
    <name evidence="3" type="ORF">OESDEN_02391</name>
</gene>
<dbReference type="SUPFAM" id="SSF50156">
    <property type="entry name" value="PDZ domain-like"/>
    <property type="match status" value="1"/>
</dbReference>
<sequence length="283" mass="31498">MNCPSSSSDTIFRIELPNGKTTVISHGNQDPKQLLEKVCIKLAVQPDFFELIRGDDGGWKLSMREEYEVEKRHAKLGLTIYAYNDNGIIKAEVRGVTPYAPEGADIGDMVISVDGKLISNVTSAADVERLLTEGRLIRLRKGRKTKPSTDSVKVRHISASDAFQAEHLINPTQMPVSEKPRLPKLCAQAESAASEAARAKAEERLLRSIEELLQTEKKYVDDLREMIERYLSIPSVREIMESALRLQKMQMAFLDSLEEALGDIGSGDRSARPLVRVTSAMNT</sequence>
<proteinExistence type="predicted"/>